<evidence type="ECO:0000256" key="3">
    <source>
        <dbReference type="ARBA" id="ARBA00022840"/>
    </source>
</evidence>
<sequence>MSAEEKAALRAEIRARIAALSGEYISLSDLGIMQNVLALPEFAAAGRVFAYFSVGRECSTEGLISAAAAAGKTVALPRTLGRGDMYFAAYSGTDVAGRYGIPEPPDGSERLEAAGGDLLIVPALCCDVHGNRLGQGGGYYDRLLPRSAAVSVCLCRERLLQKKVPVEWNDFPVDIVVTEERVLRTK</sequence>
<feature type="binding site" evidence="4">
    <location>
        <begin position="132"/>
        <end position="140"/>
    </location>
    <ligand>
        <name>ATP</name>
        <dbReference type="ChEBI" id="CHEBI:30616"/>
    </ligand>
</feature>
<dbReference type="GO" id="GO:0005524">
    <property type="term" value="F:ATP binding"/>
    <property type="evidence" value="ECO:0007669"/>
    <property type="project" value="UniProtKB-KW"/>
</dbReference>
<evidence type="ECO:0000256" key="4">
    <source>
        <dbReference type="PIRSR" id="PIRSR006806-1"/>
    </source>
</evidence>
<dbReference type="Gene3D" id="3.40.50.10420">
    <property type="entry name" value="NagB/RpiA/CoA transferase-like"/>
    <property type="match status" value="1"/>
</dbReference>
<comment type="caution">
    <text evidence="6">The sequence shown here is derived from an EMBL/GenBank/DDBJ whole genome shotgun (WGS) entry which is preliminary data.</text>
</comment>
<comment type="cofactor">
    <cofactor evidence="5">
        <name>Mg(2+)</name>
        <dbReference type="ChEBI" id="CHEBI:18420"/>
    </cofactor>
</comment>
<dbReference type="Pfam" id="PF01812">
    <property type="entry name" value="5-FTHF_cyc-lig"/>
    <property type="match status" value="1"/>
</dbReference>
<keyword evidence="6" id="KW-0436">Ligase</keyword>
<dbReference type="EC" id="6.3.3.2" evidence="5"/>
<keyword evidence="5" id="KW-0460">Magnesium</keyword>
<keyword evidence="2 4" id="KW-0547">Nucleotide-binding</keyword>
<dbReference type="PANTHER" id="PTHR23407:SF1">
    <property type="entry name" value="5-FORMYLTETRAHYDROFOLATE CYCLO-LIGASE"/>
    <property type="match status" value="1"/>
</dbReference>
<organism evidence="6 7">
    <name type="scientific">Candidatus Scatomorpha intestinavium</name>
    <dbReference type="NCBI Taxonomy" id="2840922"/>
    <lineage>
        <taxon>Bacteria</taxon>
        <taxon>Bacillati</taxon>
        <taxon>Bacillota</taxon>
        <taxon>Clostridia</taxon>
        <taxon>Eubacteriales</taxon>
        <taxon>Candidatus Scatomorpha</taxon>
    </lineage>
</organism>
<dbReference type="GO" id="GO:0035999">
    <property type="term" value="P:tetrahydrofolate interconversion"/>
    <property type="evidence" value="ECO:0007669"/>
    <property type="project" value="TreeGrafter"/>
</dbReference>
<protein>
    <recommendedName>
        <fullName evidence="5">5-formyltetrahydrofolate cyclo-ligase</fullName>
        <ecNumber evidence="5">6.3.3.2</ecNumber>
    </recommendedName>
</protein>
<feature type="binding site" evidence="4">
    <location>
        <position position="57"/>
    </location>
    <ligand>
        <name>substrate</name>
    </ligand>
</feature>
<feature type="binding site" evidence="4">
    <location>
        <begin position="6"/>
        <end position="10"/>
    </location>
    <ligand>
        <name>ATP</name>
        <dbReference type="ChEBI" id="CHEBI:30616"/>
    </ligand>
</feature>
<evidence type="ECO:0000313" key="7">
    <source>
        <dbReference type="Proteomes" id="UP000824262"/>
    </source>
</evidence>
<dbReference type="GO" id="GO:0009396">
    <property type="term" value="P:folic acid-containing compound biosynthetic process"/>
    <property type="evidence" value="ECO:0007669"/>
    <property type="project" value="TreeGrafter"/>
</dbReference>
<evidence type="ECO:0000256" key="2">
    <source>
        <dbReference type="ARBA" id="ARBA00022741"/>
    </source>
</evidence>
<dbReference type="AlphaFoldDB" id="A0A9D0ZCT8"/>
<evidence type="ECO:0000313" key="6">
    <source>
        <dbReference type="EMBL" id="HIQ78243.1"/>
    </source>
</evidence>
<dbReference type="EMBL" id="DVGA01000034">
    <property type="protein sequence ID" value="HIQ78243.1"/>
    <property type="molecule type" value="Genomic_DNA"/>
</dbReference>
<comment type="catalytic activity">
    <reaction evidence="5">
        <text>(6S)-5-formyl-5,6,7,8-tetrahydrofolate + ATP = (6R)-5,10-methenyltetrahydrofolate + ADP + phosphate</text>
        <dbReference type="Rhea" id="RHEA:10488"/>
        <dbReference type="ChEBI" id="CHEBI:30616"/>
        <dbReference type="ChEBI" id="CHEBI:43474"/>
        <dbReference type="ChEBI" id="CHEBI:57455"/>
        <dbReference type="ChEBI" id="CHEBI:57457"/>
        <dbReference type="ChEBI" id="CHEBI:456216"/>
        <dbReference type="EC" id="6.3.3.2"/>
    </reaction>
</comment>
<gene>
    <name evidence="6" type="ORF">IAB77_03175</name>
</gene>
<evidence type="ECO:0000256" key="5">
    <source>
        <dbReference type="RuleBase" id="RU361279"/>
    </source>
</evidence>
<name>A0A9D0ZCT8_9FIRM</name>
<dbReference type="PIRSF" id="PIRSF006806">
    <property type="entry name" value="FTHF_cligase"/>
    <property type="match status" value="1"/>
</dbReference>
<dbReference type="GO" id="GO:0046872">
    <property type="term" value="F:metal ion binding"/>
    <property type="evidence" value="ECO:0007669"/>
    <property type="project" value="UniProtKB-KW"/>
</dbReference>
<dbReference type="SUPFAM" id="SSF100950">
    <property type="entry name" value="NagB/RpiA/CoA transferase-like"/>
    <property type="match status" value="1"/>
</dbReference>
<dbReference type="InterPro" id="IPR024185">
    <property type="entry name" value="FTHF_cligase-like_sf"/>
</dbReference>
<dbReference type="InterPro" id="IPR037171">
    <property type="entry name" value="NagB/RpiA_transferase-like"/>
</dbReference>
<dbReference type="NCBIfam" id="TIGR02727">
    <property type="entry name" value="MTHFS_bact"/>
    <property type="match status" value="1"/>
</dbReference>
<comment type="similarity">
    <text evidence="1 5">Belongs to the 5-formyltetrahydrofolate cyclo-ligase family.</text>
</comment>
<proteinExistence type="inferred from homology"/>
<dbReference type="GO" id="GO:0030272">
    <property type="term" value="F:5-formyltetrahydrofolate cyclo-ligase activity"/>
    <property type="evidence" value="ECO:0007669"/>
    <property type="project" value="UniProtKB-EC"/>
</dbReference>
<evidence type="ECO:0000256" key="1">
    <source>
        <dbReference type="ARBA" id="ARBA00010638"/>
    </source>
</evidence>
<dbReference type="PANTHER" id="PTHR23407">
    <property type="entry name" value="ATPASE INHIBITOR/5-FORMYLTETRAHYDROFOLATE CYCLO-LIGASE"/>
    <property type="match status" value="1"/>
</dbReference>
<reference evidence="6" key="1">
    <citation type="submission" date="2020-10" db="EMBL/GenBank/DDBJ databases">
        <authorList>
            <person name="Gilroy R."/>
        </authorList>
    </citation>
    <scope>NUCLEOTIDE SEQUENCE</scope>
    <source>
        <strain evidence="6">ChiBcolR7-354</strain>
    </source>
</reference>
<keyword evidence="5" id="KW-0479">Metal-binding</keyword>
<dbReference type="Proteomes" id="UP000824262">
    <property type="component" value="Unassembled WGS sequence"/>
</dbReference>
<accession>A0A9D0ZCT8</accession>
<keyword evidence="3 4" id="KW-0067">ATP-binding</keyword>
<reference evidence="6" key="2">
    <citation type="journal article" date="2021" name="PeerJ">
        <title>Extensive microbial diversity within the chicken gut microbiome revealed by metagenomics and culture.</title>
        <authorList>
            <person name="Gilroy R."/>
            <person name="Ravi A."/>
            <person name="Getino M."/>
            <person name="Pursley I."/>
            <person name="Horton D.L."/>
            <person name="Alikhan N.F."/>
            <person name="Baker D."/>
            <person name="Gharbi K."/>
            <person name="Hall N."/>
            <person name="Watson M."/>
            <person name="Adriaenssens E.M."/>
            <person name="Foster-Nyarko E."/>
            <person name="Jarju S."/>
            <person name="Secka A."/>
            <person name="Antonio M."/>
            <person name="Oren A."/>
            <person name="Chaudhuri R.R."/>
            <person name="La Ragione R."/>
            <person name="Hildebrand F."/>
            <person name="Pallen M.J."/>
        </authorList>
    </citation>
    <scope>NUCLEOTIDE SEQUENCE</scope>
    <source>
        <strain evidence="6">ChiBcolR7-354</strain>
    </source>
</reference>
<dbReference type="InterPro" id="IPR002698">
    <property type="entry name" value="FTHF_cligase"/>
</dbReference>